<evidence type="ECO:0000259" key="3">
    <source>
        <dbReference type="PROSITE" id="PS50102"/>
    </source>
</evidence>
<feature type="domain" description="RRM" evidence="3">
    <location>
        <begin position="126"/>
        <end position="199"/>
    </location>
</feature>
<dbReference type="GO" id="GO:0003723">
    <property type="term" value="F:RNA binding"/>
    <property type="evidence" value="ECO:0007669"/>
    <property type="project" value="UniProtKB-UniRule"/>
</dbReference>
<feature type="compositionally biased region" description="Polar residues" evidence="2">
    <location>
        <begin position="372"/>
        <end position="390"/>
    </location>
</feature>
<dbReference type="CTD" id="9817886"/>
<dbReference type="Gene3D" id="3.30.70.330">
    <property type="match status" value="1"/>
</dbReference>
<dbReference type="InterPro" id="IPR012677">
    <property type="entry name" value="Nucleotide-bd_a/b_plait_sf"/>
</dbReference>
<dbReference type="Pfam" id="PF00076">
    <property type="entry name" value="RRM_1"/>
    <property type="match status" value="1"/>
</dbReference>
<dbReference type="KEGG" id="crq:GCK72_001845"/>
<dbReference type="PANTHER" id="PTHR23295:SF6">
    <property type="entry name" value="NEOSIN, ISOFORM A"/>
    <property type="match status" value="1"/>
</dbReference>
<feature type="region of interest" description="Disordered" evidence="2">
    <location>
        <begin position="358"/>
        <end position="410"/>
    </location>
</feature>
<feature type="compositionally biased region" description="Polar residues" evidence="2">
    <location>
        <begin position="400"/>
        <end position="410"/>
    </location>
</feature>
<dbReference type="PANTHER" id="PTHR23295">
    <property type="entry name" value="NUCLEAR RECEPTOR COACTIVATOR 5-RELATED"/>
    <property type="match status" value="1"/>
</dbReference>
<dbReference type="Proteomes" id="UP000483820">
    <property type="component" value="Chromosome I"/>
</dbReference>
<dbReference type="EMBL" id="WUAV01000001">
    <property type="protein sequence ID" value="KAF1770028.1"/>
    <property type="molecule type" value="Genomic_DNA"/>
</dbReference>
<evidence type="ECO:0000256" key="1">
    <source>
        <dbReference type="PROSITE-ProRule" id="PRU00176"/>
    </source>
</evidence>
<dbReference type="AlphaFoldDB" id="A0A6A5HQ47"/>
<keyword evidence="1" id="KW-0694">RNA-binding</keyword>
<evidence type="ECO:0000313" key="5">
    <source>
        <dbReference type="Proteomes" id="UP000483820"/>
    </source>
</evidence>
<gene>
    <name evidence="4" type="ORF">GCK72_001845</name>
</gene>
<dbReference type="InterPro" id="IPR000504">
    <property type="entry name" value="RRM_dom"/>
</dbReference>
<dbReference type="InterPro" id="IPR035979">
    <property type="entry name" value="RBD_domain_sf"/>
</dbReference>
<evidence type="ECO:0000256" key="2">
    <source>
        <dbReference type="SAM" id="MobiDB-lite"/>
    </source>
</evidence>
<dbReference type="RefSeq" id="XP_003115123.2">
    <property type="nucleotide sequence ID" value="XM_003115075.2"/>
</dbReference>
<evidence type="ECO:0000313" key="4">
    <source>
        <dbReference type="EMBL" id="KAF1770028.1"/>
    </source>
</evidence>
<dbReference type="PROSITE" id="PS50102">
    <property type="entry name" value="RRM"/>
    <property type="match status" value="1"/>
</dbReference>
<dbReference type="SMART" id="SM00360">
    <property type="entry name" value="RRM"/>
    <property type="match status" value="1"/>
</dbReference>
<name>A0A6A5HQ47_CAERE</name>
<dbReference type="GeneID" id="9817886"/>
<comment type="caution">
    <text evidence="4">The sequence shown here is derived from an EMBL/GenBank/DDBJ whole genome shotgun (WGS) entry which is preliminary data.</text>
</comment>
<protein>
    <recommendedName>
        <fullName evidence="3">RRM domain-containing protein</fullName>
    </recommendedName>
</protein>
<accession>A0A6A5HQ47</accession>
<feature type="compositionally biased region" description="Low complexity" evidence="2">
    <location>
        <begin position="361"/>
        <end position="371"/>
    </location>
</feature>
<organism evidence="4 5">
    <name type="scientific">Caenorhabditis remanei</name>
    <name type="common">Caenorhabditis vulgaris</name>
    <dbReference type="NCBI Taxonomy" id="31234"/>
    <lineage>
        <taxon>Eukaryota</taxon>
        <taxon>Metazoa</taxon>
        <taxon>Ecdysozoa</taxon>
        <taxon>Nematoda</taxon>
        <taxon>Chromadorea</taxon>
        <taxon>Rhabditida</taxon>
        <taxon>Rhabditina</taxon>
        <taxon>Rhabditomorpha</taxon>
        <taxon>Rhabditoidea</taxon>
        <taxon>Rhabditidae</taxon>
        <taxon>Peloderinae</taxon>
        <taxon>Caenorhabditis</taxon>
    </lineage>
</organism>
<dbReference type="InterPro" id="IPR052600">
    <property type="entry name" value="Nuc_rcpt_coact/corep"/>
</dbReference>
<dbReference type="SUPFAM" id="SSF54928">
    <property type="entry name" value="RNA-binding domain, RBD"/>
    <property type="match status" value="1"/>
</dbReference>
<dbReference type="PROSITE" id="PS00028">
    <property type="entry name" value="ZINC_FINGER_C2H2_1"/>
    <property type="match status" value="1"/>
</dbReference>
<reference evidence="4 5" key="1">
    <citation type="submission" date="2019-12" db="EMBL/GenBank/DDBJ databases">
        <title>Chromosome-level assembly of the Caenorhabditis remanei genome.</title>
        <authorList>
            <person name="Teterina A.A."/>
            <person name="Willis J.H."/>
            <person name="Phillips P.C."/>
        </authorList>
    </citation>
    <scope>NUCLEOTIDE SEQUENCE [LARGE SCALE GENOMIC DNA]</scope>
    <source>
        <strain evidence="4 5">PX506</strain>
        <tissue evidence="4">Whole organism</tissue>
    </source>
</reference>
<proteinExistence type="predicted"/>
<sequence>MARSTADDPKVMETHFEAKLRDGSIATICQKKEFKQKQSKTLGEMSADYNQYGYYTGAGSMPASAAAPSPAASVPATSVYGEQRPTFSEDGTGAPYSTILNLVGSSAVNSDISYDTSSKDPHMIRARVFIGNIARAIITRDDIIELFRPFGKILAVNYFAQQGFGFVQFNEASSADESCRSLNGISWKTCCLDVHLAMLGSLKKPTGNEGRHGNPVAPIPSAIPVGKPMVTQVVESSAQSGKRPFEEEEYEIFKQNKRNKQFANGDRTTNDQLAPNEMCDTMVCGHCRFVTSDFEEFKEHRVAGCSKFKDPEEPRHRLKCATCSQRFLGAWGLLEHLTEFHRMLLYNEEKLTPSDLAQMRAGSSASSVSGAPQNVSQTTPQDISANSTPSYPMIIEGTPVSYSNNGTPQN</sequence>
<dbReference type="InterPro" id="IPR013087">
    <property type="entry name" value="Znf_C2H2_type"/>
</dbReference>